<evidence type="ECO:0000256" key="1">
    <source>
        <dbReference type="SAM" id="MobiDB-lite"/>
    </source>
</evidence>
<evidence type="ECO:0000313" key="4">
    <source>
        <dbReference type="Proteomes" id="UP000599074"/>
    </source>
</evidence>
<dbReference type="InterPro" id="IPR041664">
    <property type="entry name" value="AAA_16"/>
</dbReference>
<keyword evidence="4" id="KW-1185">Reference proteome</keyword>
<dbReference type="Gene3D" id="1.10.510.10">
    <property type="entry name" value="Transferase(Phosphotransferase) domain 1"/>
    <property type="match status" value="1"/>
</dbReference>
<dbReference type="AlphaFoldDB" id="A0A8J3TF64"/>
<feature type="domain" description="Protein kinase" evidence="2">
    <location>
        <begin position="1"/>
        <end position="193"/>
    </location>
</feature>
<sequence length="1133" mass="120743">MRGPDDSAADIPDATRPLTAAGPFGVTEFLPLAIDLARALDGWHARRGPHGALGPDTVRLAADGGVHLRDGAGTAPPAAYAAPEQSGRLEPGVDERTDLYALGALYHHLLGGRPPFLADTAEQWRRCHLSEPPTPLSELVSELVPRLPPALNEIVALLLQKSPDDRYQTARGLVVDLERCRDALAGGAATPLLLRTRDLPDRLVFGRLYGRERKLSRLQSAYDRVAAGGPAELVAVTADTGLGKWATVTRFADSVVTGGGLTLRSFCRSDDAGPYAALGRLLADLAAQLADAPAEHRARIADAVGACGATLAELVPALRGVFGQRTPPSDRTIAAAGHRVHLAARRLLGAVSTPGRPLVIAIRDVQWADELTVELLRYVLAVPDAPAVLVVLTYRTADVGTGHPLQALLTDERVTSAPLALRPLPDSALAELLGDTLGAGQRDSARLSRAVASRTGSNPLLVEHFLRGLADRELLRYADDGANWQWQQRLVDNEPADTELSALVEARLRRFGPDTREALELAAVLGPHFDAPTLATTSASNATEIVERLRPAVRADLVTAGPAPGGYRWRHEQVRHVVLAGVSDERLARLRLAVGEALRPHPDRLFEAVTHLNAAARTLRVDELAELNLAAGTRAYRVGAAAAASGYFAAGLDRLGPDAWRETPDLALRLYLAAASAELAAGRPVEADRLLAAAGPHVVTDLDRARLLCAQATLRHHAGDGTGALRLGVEALRLLGMPVPIDPHAWPAAAADATKRIRRALDRSALDRLGSRPGCTEPRVVLAADLICDLAQPIWPDGSGRDLLTVLGVELAIEHGPTAATGSTLARLALMFARDRHEAAASLAAEAGQRLLDRPGTRRPAVTRAVAAVVGPYWLRDPAPMIRELYAAYRAAVEEGEVRLAQRIGAVYSVHRFAVGTPLDQVAADIEARRRFARRHGADGRAGAVIQLLDEAVSRLRGVPGDASPPTEQEERARQRILRGEFGPYSVVGLSPLLAPAHVFDDAADLAGMSDLVAAIVERSPMTFLTAETAFWNAFSLLSRGGGRLGRGAGGAVRRAGDVAEQAGRPRGARPRPVARPRAAARRRAGPAGRRGGAGQGRVRPGHRRRPGLRLHPYRSVRRRAGWPARPGMRADR</sequence>
<accession>A0A8J3TF64</accession>
<dbReference type="PANTHER" id="PTHR43642">
    <property type="entry name" value="HYBRID SIGNAL TRANSDUCTION HISTIDINE KINASE G"/>
    <property type="match status" value="1"/>
</dbReference>
<dbReference type="EMBL" id="BOON01000064">
    <property type="protein sequence ID" value="GII26035.1"/>
    <property type="molecule type" value="Genomic_DNA"/>
</dbReference>
<evidence type="ECO:0000313" key="3">
    <source>
        <dbReference type="EMBL" id="GII26035.1"/>
    </source>
</evidence>
<feature type="region of interest" description="Disordered" evidence="1">
    <location>
        <begin position="1046"/>
        <end position="1133"/>
    </location>
</feature>
<dbReference type="RefSeq" id="WP_239088507.1">
    <property type="nucleotide sequence ID" value="NZ_BOON01000064.1"/>
</dbReference>
<feature type="region of interest" description="Disordered" evidence="1">
    <location>
        <begin position="67"/>
        <end position="91"/>
    </location>
</feature>
<evidence type="ECO:0000259" key="2">
    <source>
        <dbReference type="PROSITE" id="PS50011"/>
    </source>
</evidence>
<reference evidence="3" key="1">
    <citation type="submission" date="2021-01" db="EMBL/GenBank/DDBJ databases">
        <title>Whole genome shotgun sequence of Planosporangium mesophilum NBRC 109066.</title>
        <authorList>
            <person name="Komaki H."/>
            <person name="Tamura T."/>
        </authorList>
    </citation>
    <scope>NUCLEOTIDE SEQUENCE</scope>
    <source>
        <strain evidence="3">NBRC 109066</strain>
    </source>
</reference>
<dbReference type="GO" id="GO:0004672">
    <property type="term" value="F:protein kinase activity"/>
    <property type="evidence" value="ECO:0007669"/>
    <property type="project" value="InterPro"/>
</dbReference>
<organism evidence="3 4">
    <name type="scientific">Planosporangium mesophilum</name>
    <dbReference type="NCBI Taxonomy" id="689768"/>
    <lineage>
        <taxon>Bacteria</taxon>
        <taxon>Bacillati</taxon>
        <taxon>Actinomycetota</taxon>
        <taxon>Actinomycetes</taxon>
        <taxon>Micromonosporales</taxon>
        <taxon>Micromonosporaceae</taxon>
        <taxon>Planosporangium</taxon>
    </lineage>
</organism>
<name>A0A8J3TF64_9ACTN</name>
<dbReference type="InterPro" id="IPR011009">
    <property type="entry name" value="Kinase-like_dom_sf"/>
</dbReference>
<gene>
    <name evidence="3" type="ORF">Pme01_56320</name>
</gene>
<dbReference type="GO" id="GO:0005524">
    <property type="term" value="F:ATP binding"/>
    <property type="evidence" value="ECO:0007669"/>
    <property type="project" value="InterPro"/>
</dbReference>
<dbReference type="Proteomes" id="UP000599074">
    <property type="component" value="Unassembled WGS sequence"/>
</dbReference>
<dbReference type="PANTHER" id="PTHR43642:SF1">
    <property type="entry name" value="HYBRID SIGNAL TRANSDUCTION HISTIDINE KINASE G"/>
    <property type="match status" value="1"/>
</dbReference>
<comment type="caution">
    <text evidence="3">The sequence shown here is derived from an EMBL/GenBank/DDBJ whole genome shotgun (WGS) entry which is preliminary data.</text>
</comment>
<dbReference type="Pfam" id="PF13191">
    <property type="entry name" value="AAA_16"/>
    <property type="match status" value="1"/>
</dbReference>
<dbReference type="InterPro" id="IPR000719">
    <property type="entry name" value="Prot_kinase_dom"/>
</dbReference>
<feature type="compositionally biased region" description="Basic residues" evidence="1">
    <location>
        <begin position="1100"/>
        <end position="1121"/>
    </location>
</feature>
<feature type="compositionally biased region" description="Basic residues" evidence="1">
    <location>
        <begin position="1067"/>
        <end position="1085"/>
    </location>
</feature>
<dbReference type="SUPFAM" id="SSF56112">
    <property type="entry name" value="Protein kinase-like (PK-like)"/>
    <property type="match status" value="1"/>
</dbReference>
<dbReference type="InterPro" id="IPR053159">
    <property type="entry name" value="Hybrid_Histidine_Kinase"/>
</dbReference>
<proteinExistence type="predicted"/>
<dbReference type="PROSITE" id="PS50011">
    <property type="entry name" value="PROTEIN_KINASE_DOM"/>
    <property type="match status" value="1"/>
</dbReference>
<protein>
    <recommendedName>
        <fullName evidence="2">Protein kinase domain-containing protein</fullName>
    </recommendedName>
</protein>